<dbReference type="Gene3D" id="3.60.21.70">
    <property type="entry name" value="PhoD-like phosphatase"/>
    <property type="match status" value="1"/>
</dbReference>
<dbReference type="PANTHER" id="PTHR43606">
    <property type="entry name" value="PHOSPHATASE, PUTATIVE (AFU_ORTHOLOGUE AFUA_6G08710)-RELATED"/>
    <property type="match status" value="1"/>
</dbReference>
<dbReference type="KEGG" id="oai:OLEAN_C25480"/>
<feature type="domain" description="PhoD-like phosphatase metallophosphatase" evidence="3">
    <location>
        <begin position="146"/>
        <end position="496"/>
    </location>
</feature>
<proteinExistence type="predicted"/>
<keyword evidence="5" id="KW-0378">Hydrolase</keyword>
<sequence length="552" mass="62193">MSFSRRKLLKNAGILGASAAVAGPVFAMSSKPAVDPLADKIIVDFGHGVASGDPLSDRVILWTRISPEINAAIDVSWRICDDVDMQQEVNAGVVTTDSSRDFTVKVDADGLLPNTWYYYQFFVDDKLSAIGRTKTAAETGLDRLRLAVVSCSSFPHGYFNVYRILSERNDLDAIVHLGDYIYEYGVGEYGEKSLEKQRDLLPKHEIVNLTDYRQRHNLYKRDLDLQAVHQQYPFIVTWDDHEFANDTWKDGAENHNDGEGDFLTRKKKAKQAYFEWMPIRHQPEDLGSCYRKLPFGNLVDLLMLDTRIEGRDEAPSGIYAQQIRHDENRTLMGFEQEAWLHNQLKASTAKWKVLGQQVQMQQLGPVALPDKLGGGISFFLDTWDGYTATRERLFNFIDDNSIDNMVVLTGDIHSTWVADLSHDPFDRRYYNGKTGEGSLAVEFVTPSVSSPALPPVIGDIAAAALKSSSPHLKHCDMVHNGFFILDVTEERAQADWFFVKTVKEKSKEHHHAVSYKTNDKANRLTKVIEPAVVNMNSAVFAPIIDVMEVEAV</sequence>
<dbReference type="InterPro" id="IPR052900">
    <property type="entry name" value="Phospholipid_Metab_Enz"/>
</dbReference>
<dbReference type="PATRIC" id="fig|698738.3.peg.2643"/>
<dbReference type="EMBL" id="FO203512">
    <property type="protein sequence ID" value="CCK76724.1"/>
    <property type="molecule type" value="Genomic_DNA"/>
</dbReference>
<evidence type="ECO:0000256" key="1">
    <source>
        <dbReference type="ARBA" id="ARBA00022729"/>
    </source>
</evidence>
<feature type="chain" id="PRO_5004384006" evidence="2">
    <location>
        <begin position="28"/>
        <end position="552"/>
    </location>
</feature>
<dbReference type="InterPro" id="IPR038607">
    <property type="entry name" value="PhoD-like_sf"/>
</dbReference>
<evidence type="ECO:0000256" key="2">
    <source>
        <dbReference type="SAM" id="SignalP"/>
    </source>
</evidence>
<dbReference type="EC" id="3.1.4.1" evidence="5"/>
<feature type="domain" description="Phospholipase D N-terminal" evidence="4">
    <location>
        <begin position="47"/>
        <end position="135"/>
    </location>
</feature>
<dbReference type="InterPro" id="IPR029052">
    <property type="entry name" value="Metallo-depent_PP-like"/>
</dbReference>
<dbReference type="Pfam" id="PF09423">
    <property type="entry name" value="PhoD"/>
    <property type="match status" value="1"/>
</dbReference>
<protein>
    <submittedName>
        <fullName evidence="5">Putative alkaline phosphatase</fullName>
        <ecNumber evidence="5">3.1.4.1</ecNumber>
    </submittedName>
</protein>
<dbReference type="PROSITE" id="PS51318">
    <property type="entry name" value="TAT"/>
    <property type="match status" value="1"/>
</dbReference>
<feature type="signal peptide" evidence="2">
    <location>
        <begin position="1"/>
        <end position="27"/>
    </location>
</feature>
<dbReference type="AlphaFoldDB" id="R4YUJ0"/>
<evidence type="ECO:0000259" key="4">
    <source>
        <dbReference type="Pfam" id="PF16655"/>
    </source>
</evidence>
<dbReference type="CDD" id="cd07389">
    <property type="entry name" value="MPP_PhoD"/>
    <property type="match status" value="1"/>
</dbReference>
<dbReference type="InterPro" id="IPR018946">
    <property type="entry name" value="PhoD-like_MPP"/>
</dbReference>
<dbReference type="STRING" id="698738.OLEAN_C25480"/>
<dbReference type="InterPro" id="IPR006311">
    <property type="entry name" value="TAT_signal"/>
</dbReference>
<dbReference type="NCBIfam" id="TIGR01409">
    <property type="entry name" value="TAT_signal_seq"/>
    <property type="match status" value="1"/>
</dbReference>
<reference evidence="5 6" key="1">
    <citation type="journal article" date="2013" name="Nat. Commun.">
        <title>Genome sequence and functional genomic analysis of the oil-degrading bacterium Oleispira antarctica.</title>
        <authorList>
            <person name="Kube M."/>
            <person name="Chernikova T.N."/>
            <person name="Al-Ramahi Y."/>
            <person name="Beloqui A."/>
            <person name="Lopez-Cortez N."/>
            <person name="Guazzaroni M.E."/>
            <person name="Heipieper H.J."/>
            <person name="Klages S."/>
            <person name="Kotsyurbenko O.R."/>
            <person name="Langer I."/>
            <person name="Nechitaylo T.Y."/>
            <person name="Lunsdorf H."/>
            <person name="Fernandez M."/>
            <person name="Juarez S."/>
            <person name="Ciordia S."/>
            <person name="Singer A."/>
            <person name="Kagan O."/>
            <person name="Egorova O."/>
            <person name="Petit P.A."/>
            <person name="Stogios P."/>
            <person name="Kim Y."/>
            <person name="Tchigvintsev A."/>
            <person name="Flick R."/>
            <person name="Denaro R."/>
            <person name="Genovese M."/>
            <person name="Albar J.P."/>
            <person name="Reva O.N."/>
            <person name="Martinez-Gomariz M."/>
            <person name="Tran H."/>
            <person name="Ferrer M."/>
            <person name="Savchenko A."/>
            <person name="Yakunin A.F."/>
            <person name="Yakimov M.M."/>
            <person name="Golyshina O.V."/>
            <person name="Reinhardt R."/>
            <person name="Golyshin P.N."/>
        </authorList>
    </citation>
    <scope>NUCLEOTIDE SEQUENCE [LARGE SCALE GENOMIC DNA]</scope>
</reference>
<dbReference type="InterPro" id="IPR032093">
    <property type="entry name" value="PhoD_N"/>
</dbReference>
<gene>
    <name evidence="5" type="primary">phoD</name>
    <name evidence="5" type="ORF">OLEAN_C25480</name>
</gene>
<dbReference type="Pfam" id="PF16655">
    <property type="entry name" value="PhoD_N"/>
    <property type="match status" value="1"/>
</dbReference>
<dbReference type="SUPFAM" id="SSF56300">
    <property type="entry name" value="Metallo-dependent phosphatases"/>
    <property type="match status" value="1"/>
</dbReference>
<accession>R4YUJ0</accession>
<name>R4YUJ0_OLEAN</name>
<dbReference type="Gene3D" id="2.60.40.380">
    <property type="entry name" value="Purple acid phosphatase-like, N-terminal"/>
    <property type="match status" value="1"/>
</dbReference>
<dbReference type="GO" id="GO:0004528">
    <property type="term" value="F:phosphodiesterase I activity"/>
    <property type="evidence" value="ECO:0007669"/>
    <property type="project" value="UniProtKB-EC"/>
</dbReference>
<keyword evidence="6" id="KW-1185">Reference proteome</keyword>
<dbReference type="PANTHER" id="PTHR43606:SF7">
    <property type="entry name" value="PHOSPHATASE, PUTATIVE (AFU_ORTHOLOGUE AFUA_6G08710)-RELATED"/>
    <property type="match status" value="1"/>
</dbReference>
<dbReference type="HOGENOM" id="CLU_015982_1_0_6"/>
<keyword evidence="1 2" id="KW-0732">Signal</keyword>
<dbReference type="InterPro" id="IPR019546">
    <property type="entry name" value="TAT_signal_bac_arc"/>
</dbReference>
<evidence type="ECO:0000313" key="6">
    <source>
        <dbReference type="Proteomes" id="UP000032749"/>
    </source>
</evidence>
<dbReference type="Proteomes" id="UP000032749">
    <property type="component" value="Chromosome"/>
</dbReference>
<evidence type="ECO:0000259" key="3">
    <source>
        <dbReference type="Pfam" id="PF09423"/>
    </source>
</evidence>
<evidence type="ECO:0000313" key="5">
    <source>
        <dbReference type="EMBL" id="CCK76724.1"/>
    </source>
</evidence>
<organism evidence="5 6">
    <name type="scientific">Oleispira antarctica RB-8</name>
    <dbReference type="NCBI Taxonomy" id="698738"/>
    <lineage>
        <taxon>Bacteria</taxon>
        <taxon>Pseudomonadati</taxon>
        <taxon>Pseudomonadota</taxon>
        <taxon>Gammaproteobacteria</taxon>
        <taxon>Oceanospirillales</taxon>
        <taxon>Oceanospirillaceae</taxon>
        <taxon>Oleispira</taxon>
    </lineage>
</organism>
<dbReference type="OrthoDB" id="327733at2"/>